<protein>
    <recommendedName>
        <fullName evidence="7">1-acyl-sn-glycerol-3-phosphate acyltransferase</fullName>
        <ecNumber evidence="7">2.3.1.51</ecNumber>
    </recommendedName>
</protein>
<reference evidence="11" key="1">
    <citation type="submission" date="2017-03" db="EMBL/GenBank/DDBJ databases">
        <authorList>
            <person name="Falquet L."/>
            <person name="Falquet L."/>
        </authorList>
    </citation>
    <scope>NUCLEOTIDE SEQUENCE [LARGE SCALE GENOMIC DNA]</scope>
</reference>
<keyword evidence="8" id="KW-0472">Membrane</keyword>
<organism evidence="10 11">
    <name type="scientific">Clostridium chauvoei JF4335</name>
    <dbReference type="NCBI Taxonomy" id="1351755"/>
    <lineage>
        <taxon>Bacteria</taxon>
        <taxon>Bacillati</taxon>
        <taxon>Bacillota</taxon>
        <taxon>Clostridia</taxon>
        <taxon>Eubacteriales</taxon>
        <taxon>Clostridiaceae</taxon>
        <taxon>Clostridium</taxon>
    </lineage>
</organism>
<keyword evidence="6 7" id="KW-0012">Acyltransferase</keyword>
<keyword evidence="4 7" id="KW-0808">Transferase</keyword>
<dbReference type="InterPro" id="IPR004552">
    <property type="entry name" value="AGP_acyltrans"/>
</dbReference>
<evidence type="ECO:0000259" key="9">
    <source>
        <dbReference type="SMART" id="SM00563"/>
    </source>
</evidence>
<dbReference type="EC" id="2.3.1.51" evidence="7"/>
<dbReference type="STRING" id="1351755.CCH01_26560"/>
<dbReference type="GO" id="GO:0006654">
    <property type="term" value="P:phosphatidic acid biosynthetic process"/>
    <property type="evidence" value="ECO:0007669"/>
    <property type="project" value="TreeGrafter"/>
</dbReference>
<keyword evidence="11" id="KW-1185">Reference proteome</keyword>
<dbReference type="SUPFAM" id="SSF69593">
    <property type="entry name" value="Glycerol-3-phosphate (1)-acyltransferase"/>
    <property type="match status" value="1"/>
</dbReference>
<feature type="transmembrane region" description="Helical" evidence="8">
    <location>
        <begin position="6"/>
        <end position="23"/>
    </location>
</feature>
<dbReference type="Proteomes" id="UP000190476">
    <property type="component" value="Chromosome I"/>
</dbReference>
<keyword evidence="7" id="KW-1208">Phospholipid metabolism</keyword>
<dbReference type="Pfam" id="PF01553">
    <property type="entry name" value="Acyltransferase"/>
    <property type="match status" value="1"/>
</dbReference>
<dbReference type="CDD" id="cd07989">
    <property type="entry name" value="LPLAT_AGPAT-like"/>
    <property type="match status" value="1"/>
</dbReference>
<keyword evidence="8" id="KW-0812">Transmembrane</keyword>
<dbReference type="NCBIfam" id="TIGR00530">
    <property type="entry name" value="AGP_acyltrn"/>
    <property type="match status" value="1"/>
</dbReference>
<evidence type="ECO:0000256" key="7">
    <source>
        <dbReference type="RuleBase" id="RU361267"/>
    </source>
</evidence>
<dbReference type="InterPro" id="IPR002123">
    <property type="entry name" value="Plipid/glycerol_acylTrfase"/>
</dbReference>
<feature type="domain" description="Phospholipid/glycerol acyltransferase" evidence="9">
    <location>
        <begin position="74"/>
        <end position="188"/>
    </location>
</feature>
<evidence type="ECO:0000256" key="1">
    <source>
        <dbReference type="ARBA" id="ARBA00005189"/>
    </source>
</evidence>
<dbReference type="PANTHER" id="PTHR10434">
    <property type="entry name" value="1-ACYL-SN-GLYCEROL-3-PHOSPHATE ACYLTRANSFERASE"/>
    <property type="match status" value="1"/>
</dbReference>
<dbReference type="GO" id="GO:0016020">
    <property type="term" value="C:membrane"/>
    <property type="evidence" value="ECO:0007669"/>
    <property type="project" value="InterPro"/>
</dbReference>
<proteinExistence type="inferred from homology"/>
<evidence type="ECO:0000256" key="4">
    <source>
        <dbReference type="ARBA" id="ARBA00022679"/>
    </source>
</evidence>
<evidence type="ECO:0000256" key="2">
    <source>
        <dbReference type="ARBA" id="ARBA00008655"/>
    </source>
</evidence>
<dbReference type="PANTHER" id="PTHR10434:SF64">
    <property type="entry name" value="1-ACYL-SN-GLYCEROL-3-PHOSPHATE ACYLTRANSFERASE-RELATED"/>
    <property type="match status" value="1"/>
</dbReference>
<keyword evidence="5 7" id="KW-0443">Lipid metabolism</keyword>
<dbReference type="AlphaFoldDB" id="A0A1U6JRR4"/>
<dbReference type="EMBL" id="LT799839">
    <property type="protein sequence ID" value="SLK22975.1"/>
    <property type="molecule type" value="Genomic_DNA"/>
</dbReference>
<accession>A0A1U6JRR4</accession>
<evidence type="ECO:0000256" key="8">
    <source>
        <dbReference type="SAM" id="Phobius"/>
    </source>
</evidence>
<evidence type="ECO:0000256" key="5">
    <source>
        <dbReference type="ARBA" id="ARBA00023098"/>
    </source>
</evidence>
<keyword evidence="7" id="KW-0594">Phospholipid biosynthesis</keyword>
<dbReference type="OrthoDB" id="9803035at2"/>
<comment type="pathway">
    <text evidence="1">Lipid metabolism.</text>
</comment>
<dbReference type="SMART" id="SM00563">
    <property type="entry name" value="PlsC"/>
    <property type="match status" value="1"/>
</dbReference>
<dbReference type="RefSeq" id="WP_079481724.1">
    <property type="nucleotide sequence ID" value="NZ_CBML010000008.1"/>
</dbReference>
<comment type="domain">
    <text evidence="7">The HXXXXD motif is essential for acyltransferase activity and may constitute the binding site for the phosphate moiety of the glycerol-3-phosphate.</text>
</comment>
<comment type="similarity">
    <text evidence="2 7">Belongs to the 1-acyl-sn-glycerol-3-phosphate acyltransferase family.</text>
</comment>
<gene>
    <name evidence="10" type="ORF">CCH01_26560</name>
</gene>
<evidence type="ECO:0000256" key="6">
    <source>
        <dbReference type="ARBA" id="ARBA00023315"/>
    </source>
</evidence>
<evidence type="ECO:0000256" key="3">
    <source>
        <dbReference type="ARBA" id="ARBA00022516"/>
    </source>
</evidence>
<dbReference type="GeneID" id="66302809"/>
<keyword evidence="3 7" id="KW-0444">Lipid biosynthesis</keyword>
<evidence type="ECO:0000313" key="10">
    <source>
        <dbReference type="EMBL" id="SLK22975.1"/>
    </source>
</evidence>
<evidence type="ECO:0000313" key="11">
    <source>
        <dbReference type="Proteomes" id="UP000190476"/>
    </source>
</evidence>
<keyword evidence="8" id="KW-1133">Transmembrane helix</keyword>
<dbReference type="GO" id="GO:0003841">
    <property type="term" value="F:1-acylglycerol-3-phosphate O-acyltransferase activity"/>
    <property type="evidence" value="ECO:0007669"/>
    <property type="project" value="UniProtKB-UniRule"/>
</dbReference>
<comment type="catalytic activity">
    <reaction evidence="7">
        <text>a 1-acyl-sn-glycero-3-phosphate + an acyl-CoA = a 1,2-diacyl-sn-glycero-3-phosphate + CoA</text>
        <dbReference type="Rhea" id="RHEA:19709"/>
        <dbReference type="ChEBI" id="CHEBI:57287"/>
        <dbReference type="ChEBI" id="CHEBI:57970"/>
        <dbReference type="ChEBI" id="CHEBI:58342"/>
        <dbReference type="ChEBI" id="CHEBI:58608"/>
        <dbReference type="EC" id="2.3.1.51"/>
    </reaction>
</comment>
<name>A0A1U6JRR4_9CLOT</name>
<sequence>MFRSIIWYIYFFLSLIMTIPGIYKVKRLEKKGLTEEKKAYVHKFTSSWANSLLKLAGVKVTVHGAENLPKDRTVLFIGNHQGNFDIPIYMSKIDMPKGFIAKTEIKKMAGIRTWMEFMNCVFMDRSNIRKAGEAIIQGIRNLKNGDSMVIFPEGTRSKGDKIADFKAGSFKLATKSKAPIVPVTMNGSYKIMEGTKGPWLRPAEVELYIHPLIETANLTKEEQDELPKLVHSIIKSKLPNN</sequence>